<dbReference type="HOGENOM" id="CLU_009583_33_0_9"/>
<organism evidence="3 4">
    <name type="scientific">Blautia obeum A2-162</name>
    <dbReference type="NCBI Taxonomy" id="657314"/>
    <lineage>
        <taxon>Bacteria</taxon>
        <taxon>Bacillati</taxon>
        <taxon>Bacillota</taxon>
        <taxon>Clostridia</taxon>
        <taxon>Lachnospirales</taxon>
        <taxon>Lachnospiraceae</taxon>
        <taxon>Blautia</taxon>
    </lineage>
</organism>
<keyword evidence="3" id="KW-0808">Transferase</keyword>
<dbReference type="Pfam" id="PF00534">
    <property type="entry name" value="Glycos_transf_1"/>
    <property type="match status" value="1"/>
</dbReference>
<name>D4LTI7_9FIRM</name>
<dbReference type="InterPro" id="IPR050194">
    <property type="entry name" value="Glycosyltransferase_grp1"/>
</dbReference>
<dbReference type="SUPFAM" id="SSF53756">
    <property type="entry name" value="UDP-Glycosyltransferase/glycogen phosphorylase"/>
    <property type="match status" value="1"/>
</dbReference>
<dbReference type="GO" id="GO:0016757">
    <property type="term" value="F:glycosyltransferase activity"/>
    <property type="evidence" value="ECO:0007669"/>
    <property type="project" value="InterPro"/>
</dbReference>
<dbReference type="EMBL" id="FP929054">
    <property type="protein sequence ID" value="CBL24095.1"/>
    <property type="molecule type" value="Genomic_DNA"/>
</dbReference>
<dbReference type="AlphaFoldDB" id="D4LTI7"/>
<feature type="domain" description="Glycosyltransferase subfamily 4-like N-terminal" evidence="2">
    <location>
        <begin position="17"/>
        <end position="157"/>
    </location>
</feature>
<dbReference type="Gene3D" id="3.40.50.2000">
    <property type="entry name" value="Glycogen Phosphorylase B"/>
    <property type="match status" value="2"/>
</dbReference>
<evidence type="ECO:0000259" key="2">
    <source>
        <dbReference type="Pfam" id="PF13579"/>
    </source>
</evidence>
<gene>
    <name evidence="3" type="ORF">CK5_28350</name>
</gene>
<evidence type="ECO:0000313" key="3">
    <source>
        <dbReference type="EMBL" id="CBL24095.1"/>
    </source>
</evidence>
<feature type="domain" description="Glycosyl transferase family 1" evidence="1">
    <location>
        <begin position="183"/>
        <end position="344"/>
    </location>
</feature>
<dbReference type="PANTHER" id="PTHR45947:SF3">
    <property type="entry name" value="SULFOQUINOVOSYL TRANSFERASE SQD2"/>
    <property type="match status" value="1"/>
</dbReference>
<dbReference type="InterPro" id="IPR028098">
    <property type="entry name" value="Glyco_trans_4-like_N"/>
</dbReference>
<keyword evidence="4" id="KW-1185">Reference proteome</keyword>
<reference evidence="3 4" key="2">
    <citation type="submission" date="2010-03" db="EMBL/GenBank/DDBJ databases">
        <authorList>
            <person name="Pajon A."/>
        </authorList>
    </citation>
    <scope>NUCLEOTIDE SEQUENCE [LARGE SCALE GENOMIC DNA]</scope>
    <source>
        <strain evidence="3 4">A2-162</strain>
    </source>
</reference>
<dbReference type="CAZy" id="GT4">
    <property type="family name" value="Glycosyltransferase Family 4"/>
</dbReference>
<sequence length="364" mass="42148">MKPVKILYLNGNIMKRGGIEAFMMNYFRNIDHSKIHIDFVVHGYEKGVYDDEIKSAGSKIYHVPVKSKHPLIYAKELKKVFESDDYTIVHSHLDAMSGWTLKIAKECGIPVRIAHSHNTSFLTNNPIKIWINEYAQKQILKYATDLFACSEAAGEWLFGKQSQFQVINNAIDIKKYQFNKKKREEIRSSYSWQDKFVIGCVGRFDYQKNQEFLIPILEKVLKERENSILVFAGSGDTMRMVEELAKERKVEKSIVFLGSVDNVFEFYNAFDLFVLPSRFEGLCFVAIEAQANGLECILSDQVTRETKICANTHFISLDEKKWVEKIIRTTGERNINNAEQIKEAGYSIVDEAQKLQEFYWKKGQ</sequence>
<dbReference type="PANTHER" id="PTHR45947">
    <property type="entry name" value="SULFOQUINOVOSYL TRANSFERASE SQD2"/>
    <property type="match status" value="1"/>
</dbReference>
<reference evidence="3 4" key="1">
    <citation type="submission" date="2010-03" db="EMBL/GenBank/DDBJ databases">
        <title>The genome sequence of Ruminococcus obeum A2-162.</title>
        <authorList>
            <consortium name="metaHIT consortium -- http://www.metahit.eu/"/>
            <person name="Pajon A."/>
            <person name="Turner K."/>
            <person name="Parkhill J."/>
            <person name="Duncan S."/>
            <person name="Flint H."/>
        </authorList>
    </citation>
    <scope>NUCLEOTIDE SEQUENCE [LARGE SCALE GENOMIC DNA]</scope>
    <source>
        <strain evidence="3 4">A2-162</strain>
    </source>
</reference>
<accession>D4LTI7</accession>
<dbReference type="InterPro" id="IPR001296">
    <property type="entry name" value="Glyco_trans_1"/>
</dbReference>
<dbReference type="PATRIC" id="fig|657314.3.peg.2705"/>
<evidence type="ECO:0000313" key="4">
    <source>
        <dbReference type="Proteomes" id="UP000008955"/>
    </source>
</evidence>
<dbReference type="KEGG" id="rob:CK5_28350"/>
<protein>
    <submittedName>
        <fullName evidence="3">Glycosyltransferase</fullName>
    </submittedName>
</protein>
<evidence type="ECO:0000259" key="1">
    <source>
        <dbReference type="Pfam" id="PF00534"/>
    </source>
</evidence>
<proteinExistence type="predicted"/>
<dbReference type="RefSeq" id="WP_015542856.1">
    <property type="nucleotide sequence ID" value="NC_021022.1"/>
</dbReference>
<dbReference type="Proteomes" id="UP000008955">
    <property type="component" value="Chromosome"/>
</dbReference>
<dbReference type="Pfam" id="PF13579">
    <property type="entry name" value="Glyco_trans_4_4"/>
    <property type="match status" value="1"/>
</dbReference>
<dbReference type="CDD" id="cd03812">
    <property type="entry name" value="GT4_CapH-like"/>
    <property type="match status" value="1"/>
</dbReference>